<dbReference type="EMBL" id="JAROKS010000008">
    <property type="protein sequence ID" value="KAK1801572.1"/>
    <property type="molecule type" value="Genomic_DNA"/>
</dbReference>
<comment type="caution">
    <text evidence="2">The sequence shown here is derived from an EMBL/GenBank/DDBJ whole genome shotgun (WGS) entry which is preliminary data.</text>
</comment>
<dbReference type="AlphaFoldDB" id="A0AAD9E444"/>
<evidence type="ECO:0000313" key="2">
    <source>
        <dbReference type="EMBL" id="KAK1801572.1"/>
    </source>
</evidence>
<name>A0AAD9E444_9TELE</name>
<proteinExistence type="predicted"/>
<dbReference type="Proteomes" id="UP001239994">
    <property type="component" value="Unassembled WGS sequence"/>
</dbReference>
<protein>
    <submittedName>
        <fullName evidence="2">Uncharacterized protein</fullName>
    </submittedName>
</protein>
<sequence length="85" mass="9251">MADEHAGLEATLGGAYSPVDYMSITSFPRLPEDDAVSGEHALKSRKDEDHVLGEQDTGNAREPTFSITERERVSDAYGPTTHSTK</sequence>
<gene>
    <name evidence="2" type="ORF">P4O66_004531</name>
</gene>
<organism evidence="2 3">
    <name type="scientific">Electrophorus voltai</name>
    <dbReference type="NCBI Taxonomy" id="2609070"/>
    <lineage>
        <taxon>Eukaryota</taxon>
        <taxon>Metazoa</taxon>
        <taxon>Chordata</taxon>
        <taxon>Craniata</taxon>
        <taxon>Vertebrata</taxon>
        <taxon>Euteleostomi</taxon>
        <taxon>Actinopterygii</taxon>
        <taxon>Neopterygii</taxon>
        <taxon>Teleostei</taxon>
        <taxon>Ostariophysi</taxon>
        <taxon>Gymnotiformes</taxon>
        <taxon>Gymnotoidei</taxon>
        <taxon>Gymnotidae</taxon>
        <taxon>Electrophorus</taxon>
    </lineage>
</organism>
<feature type="compositionally biased region" description="Basic and acidic residues" evidence="1">
    <location>
        <begin position="40"/>
        <end position="53"/>
    </location>
</feature>
<evidence type="ECO:0000313" key="3">
    <source>
        <dbReference type="Proteomes" id="UP001239994"/>
    </source>
</evidence>
<keyword evidence="3" id="KW-1185">Reference proteome</keyword>
<evidence type="ECO:0000256" key="1">
    <source>
        <dbReference type="SAM" id="MobiDB-lite"/>
    </source>
</evidence>
<feature type="region of interest" description="Disordered" evidence="1">
    <location>
        <begin position="32"/>
        <end position="85"/>
    </location>
</feature>
<reference evidence="2" key="1">
    <citation type="submission" date="2023-03" db="EMBL/GenBank/DDBJ databases">
        <title>Electrophorus voltai genome.</title>
        <authorList>
            <person name="Bian C."/>
        </authorList>
    </citation>
    <scope>NUCLEOTIDE SEQUENCE</scope>
    <source>
        <strain evidence="2">CB-2022</strain>
        <tissue evidence="2">Muscle</tissue>
    </source>
</reference>
<accession>A0AAD9E444</accession>